<dbReference type="EMBL" id="CYRY02046553">
    <property type="protein sequence ID" value="VCX42306.1"/>
    <property type="molecule type" value="Genomic_DNA"/>
</dbReference>
<dbReference type="AlphaFoldDB" id="A0A9X9MCU4"/>
<sequence>QIGPVWKTVFILAERLTLNIFLYHCASFFFSEHIAIPKSIFTWGQMYEGPLIIHST</sequence>
<keyword evidence="2" id="KW-1185">Reference proteome</keyword>
<feature type="non-terminal residue" evidence="1">
    <location>
        <position position="1"/>
    </location>
</feature>
<comment type="caution">
    <text evidence="1">The sequence shown here is derived from an EMBL/GenBank/DDBJ whole genome shotgun (WGS) entry which is preliminary data.</text>
</comment>
<reference evidence="1 2" key="1">
    <citation type="submission" date="2018-10" db="EMBL/GenBank/DDBJ databases">
        <authorList>
            <person name="Ekblom R."/>
            <person name="Jareborg N."/>
        </authorList>
    </citation>
    <scope>NUCLEOTIDE SEQUENCE [LARGE SCALE GENOMIC DNA]</scope>
    <source>
        <tissue evidence="1">Muscle</tissue>
    </source>
</reference>
<gene>
    <name evidence="1" type="ORF">BN2614_LOCUS5</name>
</gene>
<name>A0A9X9MCU4_GULGU</name>
<accession>A0A9X9MCU4</accession>
<evidence type="ECO:0000313" key="2">
    <source>
        <dbReference type="Proteomes" id="UP000269945"/>
    </source>
</evidence>
<organism evidence="1 2">
    <name type="scientific">Gulo gulo</name>
    <name type="common">Wolverine</name>
    <name type="synonym">Gluton</name>
    <dbReference type="NCBI Taxonomy" id="48420"/>
    <lineage>
        <taxon>Eukaryota</taxon>
        <taxon>Metazoa</taxon>
        <taxon>Chordata</taxon>
        <taxon>Craniata</taxon>
        <taxon>Vertebrata</taxon>
        <taxon>Euteleostomi</taxon>
        <taxon>Mammalia</taxon>
        <taxon>Eutheria</taxon>
        <taxon>Laurasiatheria</taxon>
        <taxon>Carnivora</taxon>
        <taxon>Caniformia</taxon>
        <taxon>Musteloidea</taxon>
        <taxon>Mustelidae</taxon>
        <taxon>Guloninae</taxon>
        <taxon>Gulo</taxon>
    </lineage>
</organism>
<protein>
    <submittedName>
        <fullName evidence="1">Uncharacterized protein</fullName>
    </submittedName>
</protein>
<dbReference type="Proteomes" id="UP000269945">
    <property type="component" value="Unassembled WGS sequence"/>
</dbReference>
<evidence type="ECO:0000313" key="1">
    <source>
        <dbReference type="EMBL" id="VCX42306.1"/>
    </source>
</evidence>
<proteinExistence type="predicted"/>